<evidence type="ECO:0000256" key="6">
    <source>
        <dbReference type="SAM" id="MobiDB-lite"/>
    </source>
</evidence>
<feature type="transmembrane region" description="Helical" evidence="7">
    <location>
        <begin position="15"/>
        <end position="36"/>
    </location>
</feature>
<dbReference type="PANTHER" id="PTHR33048">
    <property type="entry name" value="PTH11-LIKE INTEGRAL MEMBRANE PROTEIN (AFU_ORTHOLOGUE AFUA_5G11245)"/>
    <property type="match status" value="1"/>
</dbReference>
<protein>
    <recommendedName>
        <fullName evidence="8">Rhodopsin domain-containing protein</fullName>
    </recommendedName>
</protein>
<reference evidence="9" key="1">
    <citation type="submission" date="2023-06" db="EMBL/GenBank/DDBJ databases">
        <title>Genome-scale phylogeny and comparative genomics of the fungal order Sordariales.</title>
        <authorList>
            <consortium name="Lawrence Berkeley National Laboratory"/>
            <person name="Hensen N."/>
            <person name="Bonometti L."/>
            <person name="Westerberg I."/>
            <person name="Brannstrom I.O."/>
            <person name="Guillou S."/>
            <person name="Cros-Aarteil S."/>
            <person name="Calhoun S."/>
            <person name="Haridas S."/>
            <person name="Kuo A."/>
            <person name="Mondo S."/>
            <person name="Pangilinan J."/>
            <person name="Riley R."/>
            <person name="LaButti K."/>
            <person name="Andreopoulos B."/>
            <person name="Lipzen A."/>
            <person name="Chen C."/>
            <person name="Yanf M."/>
            <person name="Daum C."/>
            <person name="Ng V."/>
            <person name="Clum A."/>
            <person name="Steindorff A."/>
            <person name="Ohm R."/>
            <person name="Martin F."/>
            <person name="Silar P."/>
            <person name="Natvig D."/>
            <person name="Lalanne C."/>
            <person name="Gautier V."/>
            <person name="Ament-velasquez S.L."/>
            <person name="Kruys A."/>
            <person name="Hutchinson M.I."/>
            <person name="Powell A.J."/>
            <person name="Barry K."/>
            <person name="Miller A.N."/>
            <person name="Grigoriev I.V."/>
            <person name="Debuchy R."/>
            <person name="Gladieux P."/>
            <person name="Thoren M.H."/>
            <person name="Johannesson H."/>
        </authorList>
    </citation>
    <scope>NUCLEOTIDE SEQUENCE</scope>
    <source>
        <strain evidence="9">SMH3187-1</strain>
    </source>
</reference>
<keyword evidence="10" id="KW-1185">Reference proteome</keyword>
<feature type="region of interest" description="Disordered" evidence="6">
    <location>
        <begin position="276"/>
        <end position="336"/>
    </location>
</feature>
<keyword evidence="4 7" id="KW-0472">Membrane</keyword>
<dbReference type="AlphaFoldDB" id="A0AA40F3G1"/>
<dbReference type="EMBL" id="JAUKUD010000003">
    <property type="protein sequence ID" value="KAK0750520.1"/>
    <property type="molecule type" value="Genomic_DNA"/>
</dbReference>
<gene>
    <name evidence="9" type="ORF">B0T18DRAFT_129379</name>
</gene>
<feature type="compositionally biased region" description="Polar residues" evidence="6">
    <location>
        <begin position="319"/>
        <end position="330"/>
    </location>
</feature>
<proteinExistence type="inferred from homology"/>
<dbReference type="Proteomes" id="UP001172155">
    <property type="component" value="Unassembled WGS sequence"/>
</dbReference>
<evidence type="ECO:0000259" key="8">
    <source>
        <dbReference type="Pfam" id="PF20684"/>
    </source>
</evidence>
<feature type="region of interest" description="Disordered" evidence="6">
    <location>
        <begin position="426"/>
        <end position="514"/>
    </location>
</feature>
<evidence type="ECO:0000256" key="3">
    <source>
        <dbReference type="ARBA" id="ARBA00022989"/>
    </source>
</evidence>
<feature type="compositionally biased region" description="Polar residues" evidence="6">
    <location>
        <begin position="504"/>
        <end position="514"/>
    </location>
</feature>
<comment type="subcellular location">
    <subcellularLocation>
        <location evidence="1">Membrane</location>
        <topology evidence="1">Multi-pass membrane protein</topology>
    </subcellularLocation>
</comment>
<feature type="compositionally biased region" description="Polar residues" evidence="6">
    <location>
        <begin position="427"/>
        <end position="436"/>
    </location>
</feature>
<feature type="region of interest" description="Disordered" evidence="6">
    <location>
        <begin position="353"/>
        <end position="414"/>
    </location>
</feature>
<evidence type="ECO:0000256" key="7">
    <source>
        <dbReference type="SAM" id="Phobius"/>
    </source>
</evidence>
<evidence type="ECO:0000313" key="9">
    <source>
        <dbReference type="EMBL" id="KAK0750520.1"/>
    </source>
</evidence>
<evidence type="ECO:0000256" key="5">
    <source>
        <dbReference type="ARBA" id="ARBA00038359"/>
    </source>
</evidence>
<feature type="transmembrane region" description="Helical" evidence="7">
    <location>
        <begin position="167"/>
        <end position="187"/>
    </location>
</feature>
<dbReference type="PANTHER" id="PTHR33048:SF123">
    <property type="entry name" value="INTEGRAL MEMBRANE PROTEIN"/>
    <property type="match status" value="1"/>
</dbReference>
<evidence type="ECO:0000313" key="10">
    <source>
        <dbReference type="Proteomes" id="UP001172155"/>
    </source>
</evidence>
<organism evidence="9 10">
    <name type="scientific">Schizothecium vesticola</name>
    <dbReference type="NCBI Taxonomy" id="314040"/>
    <lineage>
        <taxon>Eukaryota</taxon>
        <taxon>Fungi</taxon>
        <taxon>Dikarya</taxon>
        <taxon>Ascomycota</taxon>
        <taxon>Pezizomycotina</taxon>
        <taxon>Sordariomycetes</taxon>
        <taxon>Sordariomycetidae</taxon>
        <taxon>Sordariales</taxon>
        <taxon>Schizotheciaceae</taxon>
        <taxon>Schizothecium</taxon>
    </lineage>
</organism>
<name>A0AA40F3G1_9PEZI</name>
<comment type="similarity">
    <text evidence="5">Belongs to the SAT4 family.</text>
</comment>
<evidence type="ECO:0000256" key="2">
    <source>
        <dbReference type="ARBA" id="ARBA00022692"/>
    </source>
</evidence>
<comment type="caution">
    <text evidence="9">The sequence shown here is derived from an EMBL/GenBank/DDBJ whole genome shotgun (WGS) entry which is preliminary data.</text>
</comment>
<dbReference type="GO" id="GO:0016020">
    <property type="term" value="C:membrane"/>
    <property type="evidence" value="ECO:0007669"/>
    <property type="project" value="UniProtKB-SubCell"/>
</dbReference>
<feature type="transmembrane region" description="Helical" evidence="7">
    <location>
        <begin position="88"/>
        <end position="114"/>
    </location>
</feature>
<feature type="transmembrane region" description="Helical" evidence="7">
    <location>
        <begin position="48"/>
        <end position="68"/>
    </location>
</feature>
<feature type="domain" description="Rhodopsin" evidence="8">
    <location>
        <begin position="32"/>
        <end position="271"/>
    </location>
</feature>
<evidence type="ECO:0000256" key="4">
    <source>
        <dbReference type="ARBA" id="ARBA00023136"/>
    </source>
</evidence>
<feature type="transmembrane region" description="Helical" evidence="7">
    <location>
        <begin position="247"/>
        <end position="265"/>
    </location>
</feature>
<feature type="transmembrane region" description="Helical" evidence="7">
    <location>
        <begin position="126"/>
        <end position="147"/>
    </location>
</feature>
<keyword evidence="2 7" id="KW-0812">Transmembrane</keyword>
<keyword evidence="3 7" id="KW-1133">Transmembrane helix</keyword>
<feature type="transmembrane region" description="Helical" evidence="7">
    <location>
        <begin position="207"/>
        <end position="227"/>
    </location>
</feature>
<dbReference type="InterPro" id="IPR052337">
    <property type="entry name" value="SAT4-like"/>
</dbReference>
<sequence length="514" mass="56306">MADSSSGYQGRQDGLLITAVVMTVIAATFVIMRTASRFFVVHNYGKDDYFILAAMTLTICYVILLFILREKGIGFPMATLTPGQMVGFMKTTLAIQVLYYVNVFCVKTSILLTYLRFAVTKTFRRLCLGTIALHAVFFFICFVVTLSQCRPLHKMWDLTGTLPGSCINTTAFFYSTSTFNIITDLWILTLPFKPLRAIQRPTREKLALFFIFGAGTFACVASIVRLYTIRIYTQSADPFRDGIPVNLWSMIELTVAITCASIPALKPIFSRRQRDATRAARSKSAGSNPYSTGTVGSGSGGVAHYTPQTSRILDVERSATGTPFSPGSTRSGDRDRDMAEARNELHFVLGFRSPPLAHQYPPTTARPGVGDRDNTESSGFSLGLPMQTPPARTMPPRLPRMGSHPPENAHQQRNDGVVVPTPIRPQAQRSASQTSVDKGVPQPQRPAIPRRKSSNNSQRSVRIAIHPVPPQGEPRPGMGSRTASGRSLPGTPLVSAMRPAGPSKQASQSSFYLD</sequence>
<accession>A0AA40F3G1</accession>
<dbReference type="Pfam" id="PF20684">
    <property type="entry name" value="Fung_rhodopsin"/>
    <property type="match status" value="1"/>
</dbReference>
<dbReference type="InterPro" id="IPR049326">
    <property type="entry name" value="Rhodopsin_dom_fungi"/>
</dbReference>
<evidence type="ECO:0000256" key="1">
    <source>
        <dbReference type="ARBA" id="ARBA00004141"/>
    </source>
</evidence>